<sequence length="437" mass="42964">MKKTWVRKTLSIGVLAAGALLLAPAAAAQAGIDQAGLGNFGEGNGSQIAFPVVLPMNQVGNADSLLGISQGSGSGVNAIGAGGHRGQNGWNDGIGQQSVGNFGIGNGTQIAVPVTMPINACGNATSLGGVSYAAAACTNAIGVDGRKSIVKKSSMQRESFGTDRNLLGNNAIGNMAHNLAHGTGGQHGLGGQQGLGGQHGVGNVVPGGFGHGLPGQGGLGQGGLGHGGLNPGHGNLGNFGFAPTGGHGGNVGGNWGGIRQSNAGNFGFLNGTQFAAPVTAPINICGNSLSFLGQSYSQANCANVIDSNIKKVKPVKDDDGDVAGDDGGYGDEAPADTDMPGDVRGDGGYADEAPDVADEAPADDVMGDSGYGDEAPADELPADVQDDAGYGDELPDTYTKGNGGRAAEKSSLGRLTDLGGVRSAGLGGGLGLLNSLR</sequence>
<dbReference type="OrthoDB" id="3544424at2"/>
<gene>
    <name evidence="7" type="ORF">B0I29_110130</name>
</gene>
<feature type="signal peptide" evidence="5">
    <location>
        <begin position="1"/>
        <end position="30"/>
    </location>
</feature>
<keyword evidence="8" id="KW-1185">Reference proteome</keyword>
<dbReference type="InterPro" id="IPR005528">
    <property type="entry name" value="ChpA-H"/>
</dbReference>
<evidence type="ECO:0000256" key="1">
    <source>
        <dbReference type="ARBA" id="ARBA00022512"/>
    </source>
</evidence>
<keyword evidence="3" id="KW-0034">Amyloid</keyword>
<feature type="region of interest" description="Disordered" evidence="4">
    <location>
        <begin position="314"/>
        <end position="408"/>
    </location>
</feature>
<feature type="compositionally biased region" description="Acidic residues" evidence="4">
    <location>
        <begin position="375"/>
        <end position="395"/>
    </location>
</feature>
<comment type="caution">
    <text evidence="7">The sequence shown here is derived from an EMBL/GenBank/DDBJ whole genome shotgun (WGS) entry which is preliminary data.</text>
</comment>
<dbReference type="EMBL" id="QLMJ01000010">
    <property type="protein sequence ID" value="RAK35376.1"/>
    <property type="molecule type" value="Genomic_DNA"/>
</dbReference>
<dbReference type="GO" id="GO:0007155">
    <property type="term" value="P:cell adhesion"/>
    <property type="evidence" value="ECO:0007669"/>
    <property type="project" value="UniProtKB-KW"/>
</dbReference>
<feature type="compositionally biased region" description="Acidic residues" evidence="4">
    <location>
        <begin position="352"/>
        <end position="366"/>
    </location>
</feature>
<protein>
    <submittedName>
        <fullName evidence="7">Small secreted domain DUF320</fullName>
    </submittedName>
</protein>
<evidence type="ECO:0000259" key="6">
    <source>
        <dbReference type="Pfam" id="PF03777"/>
    </source>
</evidence>
<accession>A0A327Z8W7</accession>
<evidence type="ECO:0000313" key="8">
    <source>
        <dbReference type="Proteomes" id="UP000249341"/>
    </source>
</evidence>
<feature type="domain" description="Chaplin" evidence="6">
    <location>
        <begin position="97"/>
        <end position="135"/>
    </location>
</feature>
<evidence type="ECO:0000256" key="3">
    <source>
        <dbReference type="ARBA" id="ARBA00023087"/>
    </source>
</evidence>
<dbReference type="RefSeq" id="WP_111650930.1">
    <property type="nucleotide sequence ID" value="NZ_JACHWI010000004.1"/>
</dbReference>
<evidence type="ECO:0000256" key="4">
    <source>
        <dbReference type="SAM" id="MobiDB-lite"/>
    </source>
</evidence>
<dbReference type="Proteomes" id="UP000249341">
    <property type="component" value="Unassembled WGS sequence"/>
</dbReference>
<dbReference type="Pfam" id="PF03777">
    <property type="entry name" value="ChpA-C"/>
    <property type="match status" value="1"/>
</dbReference>
<dbReference type="AlphaFoldDB" id="A0A327Z8W7"/>
<feature type="chain" id="PRO_5039143246" evidence="5">
    <location>
        <begin position="31"/>
        <end position="437"/>
    </location>
</feature>
<evidence type="ECO:0000313" key="7">
    <source>
        <dbReference type="EMBL" id="RAK35376.1"/>
    </source>
</evidence>
<evidence type="ECO:0000256" key="2">
    <source>
        <dbReference type="ARBA" id="ARBA00022889"/>
    </source>
</evidence>
<keyword evidence="1" id="KW-0134">Cell wall</keyword>
<evidence type="ECO:0000256" key="5">
    <source>
        <dbReference type="SAM" id="SignalP"/>
    </source>
</evidence>
<name>A0A327Z8W7_9ACTN</name>
<organism evidence="7 8">
    <name type="scientific">Actinoplanes lutulentus</name>
    <dbReference type="NCBI Taxonomy" id="1287878"/>
    <lineage>
        <taxon>Bacteria</taxon>
        <taxon>Bacillati</taxon>
        <taxon>Actinomycetota</taxon>
        <taxon>Actinomycetes</taxon>
        <taxon>Micromonosporales</taxon>
        <taxon>Micromonosporaceae</taxon>
        <taxon>Actinoplanes</taxon>
    </lineage>
</organism>
<proteinExistence type="predicted"/>
<keyword evidence="5" id="KW-0732">Signal</keyword>
<keyword evidence="2" id="KW-0130">Cell adhesion</keyword>
<reference evidence="7 8" key="1">
    <citation type="submission" date="2018-06" db="EMBL/GenBank/DDBJ databases">
        <title>Genomic Encyclopedia of Type Strains, Phase III (KMG-III): the genomes of soil and plant-associated and newly described type strains.</title>
        <authorList>
            <person name="Whitman W."/>
        </authorList>
    </citation>
    <scope>NUCLEOTIDE SEQUENCE [LARGE SCALE GENOMIC DNA]</scope>
    <source>
        <strain evidence="7 8">CGMCC 4.7090</strain>
    </source>
</reference>
<keyword evidence="1" id="KW-0964">Secreted</keyword>